<evidence type="ECO:0000256" key="1">
    <source>
        <dbReference type="SAM" id="MobiDB-lite"/>
    </source>
</evidence>
<sequence>MHQVVVPKKSGIHRFACLALYRALLRQCSKSASDNNAPWARPTKTLVRQRFRKYKNLQSPSQVQNALNAGYKTFDLLESASRGNADDAQKITDILAQAKAAKVEKAARLKEYTELKPVPPLSRLKLRKQKSIQAQEATQRRHPNATPVLDRPHRVISGKRRVPFLVNARGVPFLRFKKPQPRNLSGVIRNLLAKRWRKLETRTRLSEEVLFAEDEEAWDRLTLPTSSKSEEPSWSTAIHTSIQELNHAIRVWDERRGAMAEKMWNVVLQERELAEKEEKQRQAEEQNQVDPKNPTGGIPPEQQTNGSGKQRNAAAKSPNQAEAETFSKKA</sequence>
<accession>A0A9W9NE91</accession>
<evidence type="ECO:0000259" key="2">
    <source>
        <dbReference type="Pfam" id="PF05347"/>
    </source>
</evidence>
<dbReference type="CDD" id="cd20273">
    <property type="entry name" value="Complex1_LYR_unchar"/>
    <property type="match status" value="1"/>
</dbReference>
<organism evidence="3 4">
    <name type="scientific">Penicillium chermesinum</name>
    <dbReference type="NCBI Taxonomy" id="63820"/>
    <lineage>
        <taxon>Eukaryota</taxon>
        <taxon>Fungi</taxon>
        <taxon>Dikarya</taxon>
        <taxon>Ascomycota</taxon>
        <taxon>Pezizomycotina</taxon>
        <taxon>Eurotiomycetes</taxon>
        <taxon>Eurotiomycetidae</taxon>
        <taxon>Eurotiales</taxon>
        <taxon>Aspergillaceae</taxon>
        <taxon>Penicillium</taxon>
    </lineage>
</organism>
<keyword evidence="4" id="KW-1185">Reference proteome</keyword>
<reference evidence="3" key="2">
    <citation type="journal article" date="2023" name="IMA Fungus">
        <title>Comparative genomic study of the Penicillium genus elucidates a diverse pangenome and 15 lateral gene transfer events.</title>
        <authorList>
            <person name="Petersen C."/>
            <person name="Sorensen T."/>
            <person name="Nielsen M.R."/>
            <person name="Sondergaard T.E."/>
            <person name="Sorensen J.L."/>
            <person name="Fitzpatrick D.A."/>
            <person name="Frisvad J.C."/>
            <person name="Nielsen K.L."/>
        </authorList>
    </citation>
    <scope>NUCLEOTIDE SEQUENCE</scope>
    <source>
        <strain evidence="3">IBT 19713</strain>
    </source>
</reference>
<comment type="caution">
    <text evidence="3">The sequence shown here is derived from an EMBL/GenBank/DDBJ whole genome shotgun (WGS) entry which is preliminary data.</text>
</comment>
<dbReference type="InterPro" id="IPR046896">
    <property type="entry name" value="Cup1-like_N"/>
</dbReference>
<feature type="domain" description="Complex 1 LYR protein" evidence="2">
    <location>
        <begin position="16"/>
        <end position="75"/>
    </location>
</feature>
<dbReference type="Pfam" id="PF05347">
    <property type="entry name" value="Complex1_LYR"/>
    <property type="match status" value="1"/>
</dbReference>
<dbReference type="RefSeq" id="XP_058326185.1">
    <property type="nucleotide sequence ID" value="XM_058479617.1"/>
</dbReference>
<name>A0A9W9NE91_9EURO</name>
<dbReference type="InterPro" id="IPR008011">
    <property type="entry name" value="Complex1_LYR_dom"/>
</dbReference>
<feature type="region of interest" description="Disordered" evidence="1">
    <location>
        <begin position="275"/>
        <end position="330"/>
    </location>
</feature>
<protein>
    <recommendedName>
        <fullName evidence="2">Complex 1 LYR protein domain-containing protein</fullName>
    </recommendedName>
</protein>
<dbReference type="Proteomes" id="UP001150941">
    <property type="component" value="Unassembled WGS sequence"/>
</dbReference>
<proteinExistence type="predicted"/>
<dbReference type="GeneID" id="83206921"/>
<evidence type="ECO:0000313" key="4">
    <source>
        <dbReference type="Proteomes" id="UP001150941"/>
    </source>
</evidence>
<feature type="compositionally biased region" description="Basic and acidic residues" evidence="1">
    <location>
        <begin position="275"/>
        <end position="284"/>
    </location>
</feature>
<dbReference type="OrthoDB" id="6508832at2759"/>
<evidence type="ECO:0000313" key="3">
    <source>
        <dbReference type="EMBL" id="KAJ5217314.1"/>
    </source>
</evidence>
<gene>
    <name evidence="3" type="ORF">N7468_010322</name>
</gene>
<feature type="compositionally biased region" description="Polar residues" evidence="1">
    <location>
        <begin position="301"/>
        <end position="310"/>
    </location>
</feature>
<reference evidence="3" key="1">
    <citation type="submission" date="2022-11" db="EMBL/GenBank/DDBJ databases">
        <authorList>
            <person name="Petersen C."/>
        </authorList>
    </citation>
    <scope>NUCLEOTIDE SEQUENCE</scope>
    <source>
        <strain evidence="3">IBT 19713</strain>
    </source>
</reference>
<dbReference type="EMBL" id="JAPQKS010000008">
    <property type="protein sequence ID" value="KAJ5217314.1"/>
    <property type="molecule type" value="Genomic_DNA"/>
</dbReference>
<dbReference type="AlphaFoldDB" id="A0A9W9NE91"/>